<evidence type="ECO:0000313" key="4">
    <source>
        <dbReference type="Proteomes" id="UP000645828"/>
    </source>
</evidence>
<dbReference type="AlphaFoldDB" id="A0A811ZXB5"/>
<gene>
    <name evidence="3" type="ORF">NYPRO_LOCUS26346</name>
</gene>
<protein>
    <submittedName>
        <fullName evidence="3">(raccoon dog) hypothetical protein</fullName>
    </submittedName>
</protein>
<name>A0A811ZXB5_NYCPR</name>
<dbReference type="InterPro" id="IPR021743">
    <property type="entry name" value="KRTAP_type8/19/20/21/22"/>
</dbReference>
<dbReference type="PROSITE" id="PS51257">
    <property type="entry name" value="PROKAR_LIPOPROTEIN"/>
    <property type="match status" value="1"/>
</dbReference>
<dbReference type="EMBL" id="CAJHUB010000784">
    <property type="protein sequence ID" value="CAD7693554.1"/>
    <property type="molecule type" value="Genomic_DNA"/>
</dbReference>
<dbReference type="GO" id="GO:0005882">
    <property type="term" value="C:intermediate filament"/>
    <property type="evidence" value="ECO:0007669"/>
    <property type="project" value="UniProtKB-KW"/>
</dbReference>
<comment type="caution">
    <text evidence="3">The sequence shown here is derived from an EMBL/GenBank/DDBJ whole genome shotgun (WGS) entry which is preliminary data.</text>
</comment>
<evidence type="ECO:0000256" key="1">
    <source>
        <dbReference type="ARBA" id="ARBA00022737"/>
    </source>
</evidence>
<dbReference type="Pfam" id="PF11759">
    <property type="entry name" value="KRTAP"/>
    <property type="match status" value="1"/>
</dbReference>
<evidence type="ECO:0000313" key="3">
    <source>
        <dbReference type="EMBL" id="CAD7693554.1"/>
    </source>
</evidence>
<evidence type="ECO:0000256" key="2">
    <source>
        <dbReference type="ARBA" id="ARBA00022744"/>
    </source>
</evidence>
<accession>A0A811ZXB5</accession>
<dbReference type="Proteomes" id="UP000645828">
    <property type="component" value="Unassembled WGS sequence"/>
</dbReference>
<reference evidence="3" key="1">
    <citation type="submission" date="2020-12" db="EMBL/GenBank/DDBJ databases">
        <authorList>
            <consortium name="Molecular Ecology Group"/>
        </authorList>
    </citation>
    <scope>NUCLEOTIDE SEQUENCE</scope>
    <source>
        <strain evidence="3">TBG_1078</strain>
    </source>
</reference>
<organism evidence="3 4">
    <name type="scientific">Nyctereutes procyonoides</name>
    <name type="common">Raccoon dog</name>
    <name type="synonym">Canis procyonoides</name>
    <dbReference type="NCBI Taxonomy" id="34880"/>
    <lineage>
        <taxon>Eukaryota</taxon>
        <taxon>Metazoa</taxon>
        <taxon>Chordata</taxon>
        <taxon>Craniata</taxon>
        <taxon>Vertebrata</taxon>
        <taxon>Euteleostomi</taxon>
        <taxon>Mammalia</taxon>
        <taxon>Eutheria</taxon>
        <taxon>Laurasiatheria</taxon>
        <taxon>Carnivora</taxon>
        <taxon>Caniformia</taxon>
        <taxon>Canidae</taxon>
        <taxon>Nyctereutes</taxon>
    </lineage>
</organism>
<dbReference type="GO" id="GO:0005829">
    <property type="term" value="C:cytosol"/>
    <property type="evidence" value="ECO:0007669"/>
    <property type="project" value="UniProtKB-ARBA"/>
</dbReference>
<keyword evidence="4" id="KW-1185">Reference proteome</keyword>
<sequence length="57" mass="6476">MRYYGNYYGGLGYGCGWRRSSFRRLGYGSGWECGSYPGLGWGCHPLCYGRYGFSSSY</sequence>
<proteinExistence type="predicted"/>
<keyword evidence="2" id="KW-0416">Keratin</keyword>
<keyword evidence="1" id="KW-0677">Repeat</keyword>